<dbReference type="AlphaFoldDB" id="A0AAV8UY65"/>
<dbReference type="EMBL" id="JAMWBK010000002">
    <property type="protein sequence ID" value="KAJ8907548.1"/>
    <property type="molecule type" value="Genomic_DNA"/>
</dbReference>
<dbReference type="PROSITE" id="PS51257">
    <property type="entry name" value="PROKAR_LIPOPROTEIN"/>
    <property type="match status" value="1"/>
</dbReference>
<accession>A0AAV8UY65</accession>
<reference evidence="1 2" key="1">
    <citation type="journal article" date="2023" name="Nat. Commun.">
        <title>Origin of minicircular mitochondrial genomes in red algae.</title>
        <authorList>
            <person name="Lee Y."/>
            <person name="Cho C.H."/>
            <person name="Lee Y.M."/>
            <person name="Park S.I."/>
            <person name="Yang J.H."/>
            <person name="West J.A."/>
            <person name="Bhattacharya D."/>
            <person name="Yoon H.S."/>
        </authorList>
    </citation>
    <scope>NUCLEOTIDE SEQUENCE [LARGE SCALE GENOMIC DNA]</scope>
    <source>
        <strain evidence="1 2">CCMP1338</strain>
        <tissue evidence="1">Whole cell</tissue>
    </source>
</reference>
<dbReference type="Proteomes" id="UP001157974">
    <property type="component" value="Unassembled WGS sequence"/>
</dbReference>
<evidence type="ECO:0000313" key="1">
    <source>
        <dbReference type="EMBL" id="KAJ8907548.1"/>
    </source>
</evidence>
<protein>
    <submittedName>
        <fullName evidence="1">Uncharacterized protein</fullName>
    </submittedName>
</protein>
<comment type="caution">
    <text evidence="1">The sequence shown here is derived from an EMBL/GenBank/DDBJ whole genome shotgun (WGS) entry which is preliminary data.</text>
</comment>
<gene>
    <name evidence="1" type="ORF">NDN08_007659</name>
</gene>
<evidence type="ECO:0000313" key="2">
    <source>
        <dbReference type="Proteomes" id="UP001157974"/>
    </source>
</evidence>
<name>A0AAV8UY65_9RHOD</name>
<organism evidence="1 2">
    <name type="scientific">Rhodosorus marinus</name>
    <dbReference type="NCBI Taxonomy" id="101924"/>
    <lineage>
        <taxon>Eukaryota</taxon>
        <taxon>Rhodophyta</taxon>
        <taxon>Stylonematophyceae</taxon>
        <taxon>Stylonematales</taxon>
        <taxon>Stylonemataceae</taxon>
        <taxon>Rhodosorus</taxon>
    </lineage>
</organism>
<proteinExistence type="predicted"/>
<keyword evidence="2" id="KW-1185">Reference proteome</keyword>
<sequence>MSRLGVSAMRRSRLRDSTLRGSRYLMSASSSTSACSAKARFSTLSAESLPELKCISQAAIGDASSLSVSKGRSSGLVDALLDGDVEDEDGT</sequence>